<evidence type="ECO:0000313" key="2">
    <source>
        <dbReference type="Proteomes" id="UP000827092"/>
    </source>
</evidence>
<dbReference type="Proteomes" id="UP000827092">
    <property type="component" value="Unassembled WGS sequence"/>
</dbReference>
<comment type="caution">
    <text evidence="1">The sequence shown here is derived from an EMBL/GenBank/DDBJ whole genome shotgun (WGS) entry which is preliminary data.</text>
</comment>
<accession>A0AAV6VQY0</accession>
<name>A0AAV6VQY0_9ARAC</name>
<sequence length="79" mass="8671">MDQDPLNLTPMETDWIISGEEDIAHVGKEEDTSFPEVAGSNVIVTRLIASRLPEITRFKKTIVGLNADGELFVDIRGSA</sequence>
<organism evidence="1 2">
    <name type="scientific">Oedothorax gibbosus</name>
    <dbReference type="NCBI Taxonomy" id="931172"/>
    <lineage>
        <taxon>Eukaryota</taxon>
        <taxon>Metazoa</taxon>
        <taxon>Ecdysozoa</taxon>
        <taxon>Arthropoda</taxon>
        <taxon>Chelicerata</taxon>
        <taxon>Arachnida</taxon>
        <taxon>Araneae</taxon>
        <taxon>Araneomorphae</taxon>
        <taxon>Entelegynae</taxon>
        <taxon>Araneoidea</taxon>
        <taxon>Linyphiidae</taxon>
        <taxon>Erigoninae</taxon>
        <taxon>Oedothorax</taxon>
    </lineage>
</organism>
<reference evidence="1 2" key="1">
    <citation type="journal article" date="2022" name="Nat. Ecol. Evol.">
        <title>A masculinizing supergene underlies an exaggerated male reproductive morph in a spider.</title>
        <authorList>
            <person name="Hendrickx F."/>
            <person name="De Corte Z."/>
            <person name="Sonet G."/>
            <person name="Van Belleghem S.M."/>
            <person name="Kostlbacher S."/>
            <person name="Vangestel C."/>
        </authorList>
    </citation>
    <scope>NUCLEOTIDE SEQUENCE [LARGE SCALE GENOMIC DNA]</scope>
    <source>
        <strain evidence="1">W744_W776</strain>
    </source>
</reference>
<keyword evidence="2" id="KW-1185">Reference proteome</keyword>
<protein>
    <submittedName>
        <fullName evidence="1">Uncharacterized protein</fullName>
    </submittedName>
</protein>
<evidence type="ECO:0000313" key="1">
    <source>
        <dbReference type="EMBL" id="KAG8198153.1"/>
    </source>
</evidence>
<dbReference type="EMBL" id="JAFNEN010000043">
    <property type="protein sequence ID" value="KAG8198153.1"/>
    <property type="molecule type" value="Genomic_DNA"/>
</dbReference>
<dbReference type="AlphaFoldDB" id="A0AAV6VQY0"/>
<gene>
    <name evidence="1" type="ORF">JTE90_006904</name>
</gene>
<proteinExistence type="predicted"/>